<gene>
    <name evidence="4" type="ORF">H9705_08475</name>
</gene>
<dbReference type="GO" id="GO:0016787">
    <property type="term" value="F:hydrolase activity"/>
    <property type="evidence" value="ECO:0007669"/>
    <property type="project" value="UniProtKB-KW"/>
</dbReference>
<organism evidence="4 5">
    <name type="scientific">Candidatus Fusicatenibacter intestinigallinarum</name>
    <dbReference type="NCBI Taxonomy" id="2838598"/>
    <lineage>
        <taxon>Bacteria</taxon>
        <taxon>Bacillati</taxon>
        <taxon>Bacillota</taxon>
        <taxon>Clostridia</taxon>
        <taxon>Lachnospirales</taxon>
        <taxon>Lachnospiraceae</taxon>
        <taxon>Fusicatenibacter</taxon>
    </lineage>
</organism>
<feature type="binding site" evidence="3">
    <location>
        <position position="366"/>
    </location>
    <ligand>
        <name>Mg(2+)</name>
        <dbReference type="ChEBI" id="CHEBI:18420"/>
        <label>1</label>
    </ligand>
</feature>
<comment type="cofactor">
    <cofactor evidence="3">
        <name>Mg(2+)</name>
        <dbReference type="ChEBI" id="CHEBI:18420"/>
    </cofactor>
    <text evidence="3">Binds 2 magnesium ions per subunit.</text>
</comment>
<sequence length="435" mass="48007">MEAKAFFRRVDFAVLDHSADQYNYREFSRNFSHICREEEDEKRRVSGRIKKTEVYLDAIRGSLIGGAVGDALGYAVEFRTEKAIFESYGPNGITSYALDPAAGKALISDDTQMTLFTANGLLVWETREAMSEISAKPRMYVDLAYRDWLKTQRCPGQRGGGFESDAERDGQSWLLDVPELFERRAPGNTCLSALAGDRGISADYLKHPVNQSKGCGGIMRVAPLALRCRPGESWSGSLRELDLEGAQLAAITHGHSLGYMPAAVVTHVISRILTSRGQDDLKEIVLEAADTIAGIFAGDRHLDELMRIIHLAVELSENDRSDLDNIHQLGEGWVAEETLGIALYCSLKYREDFSAGVIAAVNHRGDSDSTGAVTGNILGALLGFHAIEDKWTDDLELYDVLLEMAEDLCHGCPLSASGSFRDPAWETKYVHMHRA</sequence>
<proteinExistence type="inferred from homology"/>
<protein>
    <submittedName>
        <fullName evidence="4">ADP-ribosylglycohydrolase family protein</fullName>
    </submittedName>
</protein>
<name>A0A9D2NBG2_9FIRM</name>
<evidence type="ECO:0000313" key="4">
    <source>
        <dbReference type="EMBL" id="HJC15842.1"/>
    </source>
</evidence>
<evidence type="ECO:0000256" key="2">
    <source>
        <dbReference type="ARBA" id="ARBA00022801"/>
    </source>
</evidence>
<evidence type="ECO:0000256" key="1">
    <source>
        <dbReference type="ARBA" id="ARBA00010702"/>
    </source>
</evidence>
<dbReference type="SUPFAM" id="SSF101478">
    <property type="entry name" value="ADP-ribosylglycohydrolase"/>
    <property type="match status" value="1"/>
</dbReference>
<feature type="binding site" evidence="3">
    <location>
        <position position="369"/>
    </location>
    <ligand>
        <name>Mg(2+)</name>
        <dbReference type="ChEBI" id="CHEBI:18420"/>
        <label>1</label>
    </ligand>
</feature>
<dbReference type="PANTHER" id="PTHR16222:SF24">
    <property type="entry name" value="ADP-RIBOSYLHYDROLASE ARH3"/>
    <property type="match status" value="1"/>
</dbReference>
<reference evidence="4" key="1">
    <citation type="journal article" date="2021" name="PeerJ">
        <title>Extensive microbial diversity within the chicken gut microbiome revealed by metagenomics and culture.</title>
        <authorList>
            <person name="Gilroy R."/>
            <person name="Ravi A."/>
            <person name="Getino M."/>
            <person name="Pursley I."/>
            <person name="Horton D.L."/>
            <person name="Alikhan N.F."/>
            <person name="Baker D."/>
            <person name="Gharbi K."/>
            <person name="Hall N."/>
            <person name="Watson M."/>
            <person name="Adriaenssens E.M."/>
            <person name="Foster-Nyarko E."/>
            <person name="Jarju S."/>
            <person name="Secka A."/>
            <person name="Antonio M."/>
            <person name="Oren A."/>
            <person name="Chaudhuri R.R."/>
            <person name="La Ragione R."/>
            <person name="Hildebrand F."/>
            <person name="Pallen M.J."/>
        </authorList>
    </citation>
    <scope>NUCLEOTIDE SEQUENCE</scope>
    <source>
        <strain evidence="4">CHK185-5351</strain>
    </source>
</reference>
<dbReference type="InterPro" id="IPR036705">
    <property type="entry name" value="Ribosyl_crysJ1_sf"/>
</dbReference>
<dbReference type="Pfam" id="PF03747">
    <property type="entry name" value="ADP_ribosyl_GH"/>
    <property type="match status" value="1"/>
</dbReference>
<dbReference type="InterPro" id="IPR005502">
    <property type="entry name" value="Ribosyl_crysJ1"/>
</dbReference>
<dbReference type="PANTHER" id="PTHR16222">
    <property type="entry name" value="ADP-RIBOSYLGLYCOHYDROLASE"/>
    <property type="match status" value="1"/>
</dbReference>
<comment type="similarity">
    <text evidence="1">Belongs to the ADP-ribosylglycohydrolase family.</text>
</comment>
<accession>A0A9D2NBG2</accession>
<keyword evidence="3" id="KW-0479">Metal-binding</keyword>
<evidence type="ECO:0000313" key="5">
    <source>
        <dbReference type="Proteomes" id="UP000823849"/>
    </source>
</evidence>
<dbReference type="InterPro" id="IPR050792">
    <property type="entry name" value="ADP-ribosylglycohydrolase"/>
</dbReference>
<keyword evidence="3" id="KW-0460">Magnesium</keyword>
<feature type="binding site" evidence="3">
    <location>
        <position position="368"/>
    </location>
    <ligand>
        <name>Mg(2+)</name>
        <dbReference type="ChEBI" id="CHEBI:18420"/>
        <label>1</label>
    </ligand>
</feature>
<evidence type="ECO:0000256" key="3">
    <source>
        <dbReference type="PIRSR" id="PIRSR605502-1"/>
    </source>
</evidence>
<dbReference type="Proteomes" id="UP000823849">
    <property type="component" value="Unassembled WGS sequence"/>
</dbReference>
<dbReference type="Gene3D" id="1.10.4080.10">
    <property type="entry name" value="ADP-ribosylation/Crystallin J1"/>
    <property type="match status" value="1"/>
</dbReference>
<feature type="binding site" evidence="3">
    <location>
        <position position="108"/>
    </location>
    <ligand>
        <name>Mg(2+)</name>
        <dbReference type="ChEBI" id="CHEBI:18420"/>
        <label>1</label>
    </ligand>
</feature>
<dbReference type="GO" id="GO:0046872">
    <property type="term" value="F:metal ion binding"/>
    <property type="evidence" value="ECO:0007669"/>
    <property type="project" value="UniProtKB-KW"/>
</dbReference>
<reference evidence="4" key="2">
    <citation type="submission" date="2021-04" db="EMBL/GenBank/DDBJ databases">
        <authorList>
            <person name="Gilroy R."/>
        </authorList>
    </citation>
    <scope>NUCLEOTIDE SEQUENCE</scope>
    <source>
        <strain evidence="4">CHK185-5351</strain>
    </source>
</reference>
<feature type="binding site" evidence="3">
    <location>
        <position position="110"/>
    </location>
    <ligand>
        <name>Mg(2+)</name>
        <dbReference type="ChEBI" id="CHEBI:18420"/>
        <label>1</label>
    </ligand>
</feature>
<feature type="binding site" evidence="3">
    <location>
        <position position="109"/>
    </location>
    <ligand>
        <name>Mg(2+)</name>
        <dbReference type="ChEBI" id="CHEBI:18420"/>
        <label>1</label>
    </ligand>
</feature>
<dbReference type="EMBL" id="DWWU01000036">
    <property type="protein sequence ID" value="HJC15842.1"/>
    <property type="molecule type" value="Genomic_DNA"/>
</dbReference>
<keyword evidence="2" id="KW-0378">Hydrolase</keyword>
<dbReference type="AlphaFoldDB" id="A0A9D2NBG2"/>
<comment type="caution">
    <text evidence="4">The sequence shown here is derived from an EMBL/GenBank/DDBJ whole genome shotgun (WGS) entry which is preliminary data.</text>
</comment>